<reference evidence="5 6" key="1">
    <citation type="submission" date="2017-05" db="EMBL/GenBank/DDBJ databases">
        <title>Draft genome sequence of Elsinoe australis.</title>
        <authorList>
            <person name="Cheng Q."/>
        </authorList>
    </citation>
    <scope>NUCLEOTIDE SEQUENCE [LARGE SCALE GENOMIC DNA]</scope>
    <source>
        <strain evidence="5 6">NL1</strain>
    </source>
</reference>
<dbReference type="GO" id="GO:0030686">
    <property type="term" value="C:90S preribosome"/>
    <property type="evidence" value="ECO:0007669"/>
    <property type="project" value="TreeGrafter"/>
</dbReference>
<gene>
    <name evidence="5" type="ORF">B9Z65_5423</name>
</gene>
<feature type="compositionally biased region" description="Basic and acidic residues" evidence="1">
    <location>
        <begin position="2590"/>
        <end position="2610"/>
    </location>
</feature>
<dbReference type="Pfam" id="PF23099">
    <property type="entry name" value="UTP20_C"/>
    <property type="match status" value="1"/>
</dbReference>
<name>A0A2P7ZE12_9PEZI</name>
<dbReference type="EMBL" id="NHZQ01000236">
    <property type="protein sequence ID" value="PSK46455.1"/>
    <property type="molecule type" value="Genomic_DNA"/>
</dbReference>
<evidence type="ECO:0000259" key="2">
    <source>
        <dbReference type="Pfam" id="PF07539"/>
    </source>
</evidence>
<feature type="region of interest" description="Disordered" evidence="1">
    <location>
        <begin position="1"/>
        <end position="32"/>
    </location>
</feature>
<feature type="domain" description="U3 small nucleolar RNA-associated protein 20 C-terminal" evidence="4">
    <location>
        <begin position="2526"/>
        <end position="2601"/>
    </location>
</feature>
<feature type="domain" description="U3 small nucleolar RNA-associated protein 20" evidence="3">
    <location>
        <begin position="1675"/>
        <end position="1892"/>
    </location>
</feature>
<feature type="region of interest" description="Disordered" evidence="1">
    <location>
        <begin position="2408"/>
        <end position="2447"/>
    </location>
</feature>
<accession>A0A2P7ZE12</accession>
<dbReference type="SUPFAM" id="SSF48371">
    <property type="entry name" value="ARM repeat"/>
    <property type="match status" value="3"/>
</dbReference>
<evidence type="ECO:0000313" key="5">
    <source>
        <dbReference type="EMBL" id="PSK46455.1"/>
    </source>
</evidence>
<dbReference type="InterPro" id="IPR011989">
    <property type="entry name" value="ARM-like"/>
</dbReference>
<evidence type="ECO:0000256" key="1">
    <source>
        <dbReference type="SAM" id="MobiDB-lite"/>
    </source>
</evidence>
<proteinExistence type="predicted"/>
<dbReference type="InterPro" id="IPR016024">
    <property type="entry name" value="ARM-type_fold"/>
</dbReference>
<dbReference type="PANTHER" id="PTHR17695:SF11">
    <property type="entry name" value="SMALL SUBUNIT PROCESSOME COMPONENT 20 HOMOLOG"/>
    <property type="match status" value="1"/>
</dbReference>
<dbReference type="InterPro" id="IPR046523">
    <property type="entry name" value="UTP20_dom"/>
</dbReference>
<dbReference type="STRING" id="40998.A0A2P7ZE12"/>
<organism evidence="5 6">
    <name type="scientific">Elsinoe australis</name>
    <dbReference type="NCBI Taxonomy" id="40998"/>
    <lineage>
        <taxon>Eukaryota</taxon>
        <taxon>Fungi</taxon>
        <taxon>Dikarya</taxon>
        <taxon>Ascomycota</taxon>
        <taxon>Pezizomycotina</taxon>
        <taxon>Dothideomycetes</taxon>
        <taxon>Dothideomycetidae</taxon>
        <taxon>Myriangiales</taxon>
        <taxon>Elsinoaceae</taxon>
        <taxon>Elsinoe</taxon>
    </lineage>
</organism>
<evidence type="ECO:0000313" key="6">
    <source>
        <dbReference type="Proteomes" id="UP000243723"/>
    </source>
</evidence>
<dbReference type="Gene3D" id="1.25.10.10">
    <property type="entry name" value="Leucine-rich Repeat Variant"/>
    <property type="match status" value="2"/>
</dbReference>
<dbReference type="InterPro" id="IPR052575">
    <property type="entry name" value="SSU_processome_comp_20"/>
</dbReference>
<dbReference type="PANTHER" id="PTHR17695">
    <property type="entry name" value="SMALL SUBUNIT PROCESSOME COMPONENT 20 HOMOLOG"/>
    <property type="match status" value="1"/>
</dbReference>
<feature type="domain" description="U3 small nucleolar RNA-associated protein 20 N-terminal" evidence="2">
    <location>
        <begin position="857"/>
        <end position="1467"/>
    </location>
</feature>
<dbReference type="Pfam" id="PF07539">
    <property type="entry name" value="UTP20_N"/>
    <property type="match status" value="1"/>
</dbReference>
<dbReference type="InterPro" id="IPR011430">
    <property type="entry name" value="UTP20_N"/>
</dbReference>
<feature type="region of interest" description="Disordered" evidence="1">
    <location>
        <begin position="2576"/>
        <end position="2610"/>
    </location>
</feature>
<sequence>MAPSRGPTRPKATKIVAPVKRRPGTSHTSNHRFSSFSSRIASLKIAPLRSRSRPDLLPASSDLSSATSSYFATALREWLDVNLSAHFTEFADEVLPLSESLPMVLHHEEAIFQRLVRAIQGAGVASLEPLMALLGHLAHDLDYRFEGWFERAWETVGEKVRTTEEVEGLEWGFNCLGFLVKYMSRVLLIDGEVARRWWKGVGKWLGREKQRPFVVRFMGEVVGFLLRRAAKEEDRLDRVVRWLLGAFVEDPGSGMHEEGLKVAFTEAVKGIKHGVHPDGVLVLERLYGHTGTAPEGAEKPLLNLIKGSLISLVHFTDSTGFEPVLTGILDFAKANQTNGRHLRLSAEIAYVAVATRKGSRISDWNTVADTAVSLIKTIDSNNDSFASATQDAALRLLAVVSSYAPITTILSRTSVFATISHGRWVARFLPFCYLIAEIAPERFADLLLGQFQKFIVNNWQSMEYDLLSLIPRIQELSTVRADDVPCPAVWQKSMLNAFKAYNNSKSHVLHGYLRYLQSSESSKDGSKKAIAERIWELIQASSATGDRPQADALLYGDALRFASSVMRPTTEQLYRLVQSAPGQTTSRAYWEAISEGLEQLLKAGDHLPEDVMRELFQNLLPCVRAPSHEMRSVALRALQSMFRLRNESVPELFETIISIEDTPTTVQNARFISSQIRRLGLGYEACLGDSEMSKVVPSYCFGLLHLRLSQAWEDAAQVLKDISKHEQAENAITEIVSEWLDGGIDPPGEESVNWSPNEASPARSDFECSNVHQVEAASANAEDACKDPEEGLEQSFRASIQTHALTHSFNRTQALKVMRVNAQLAEKRSRLLVPVLLRWVNHDADEDSDTGSSTAQRWNRKDQKAMLDVFAQFQNPKVLFRSAEVYQALLKLLTNGDAEIQKSALQAVLAWKQPQVTKYQEHLLNFLDDARFREEISVFLRIDEEEGIRPEDTEILAPVLLRLLYGLLINRTGNASGVRGKSTKRKAVFGALTRFPAGTLGQFIAIALDPVESAISQAEEGCKPPKAIAATRVHPRKQTGVLNMVNDMFDTLGSELEPFAKRLAHVALSCLLSSSQITINEEETSDDETHASLFKAVRRSGFSCLTQAYTYGPSVDWQDVTDAVIQHLLLPRLDKFVSEMAQSISGMLRLFSVWCKTASLSEDLVRLAPGVLPALIDCLESSICPEAVKIFVLNELLAHLLDHVVPDDDVVMNGDGHSCPQLVDQFRQHGSRFLHVISDLMRRVPSKQILDSSLSCTLRLASLITDEKDVNEFVFIGAALLQENNKKVPVPTKHQLLLTMHRLLRGQESHGSINEKVFTAAYQSTSSLFTLFRDRESRQDLCAVLISLCKGQKDLEQMASLCEDLNAFAIAKIEEPDFGRRDVAFAKINEELYTELTAQQWRPLLYNMLFFIRDNDELSIRTSASFSLQRFVEAVEDHLSNDRNVEDMRHLVSKVLVPGIHSGMHQSSELVRSEYLTVLGQMVKRLDSFADLANMVPLLAGNDEEASFFSNLLHVQQHRRMRALRRLASEAEKTQLSSANVANVFLPLLEHFILDAAQDESAHNLTAEAINAVSALTRCLNWSQYKAVLRRYIGLMKDMEGKEKTILRLVGAVINGLYHACSSASAKVDEGTMDTDQPTKPDGALQRTLPPRDVLVSSITEQLLPPLTSFLHLKDESTVSLRVPVGVVVVKLLKCLPDDVLIIKLPGVLLDLCHILRSRDQGSRDMTRKTLTEITALLGPAYFHFIVKELKSALQRGYQLHVLSFTVHSILVENLGKLQPGDLDHCVADLVLIIMDDIFGVAGQEKDAEEYVSRMKEVKSSKSFDSMELLSKITTLPYLTQLIRPIKALLSEKLDLRTVKKIDELLRRMALGISQNPAVVDRDILVFCYEIVQQGNEADAPRPVSGKPFNDYKTRRYLIQMQSASKSSKKGSTSSYTFKLTRFAVDLLRSVLQRHESLKTPSNIAGFIPIISDALVSGVEEVQLSVLRLLTSIMRVPHPKLDSNASTYVSEAVKIIRAAPAMTTEAAQAALKLIATTLRDRNAATTRIREQDLAYVLKRVKPDLEEPDRQGVIFNFLKCVLGRKIVIAEVYEVMDAVAGIMVTNQTRMARDLASGLYGQFMLDYPLTGGRLEKCTGFLVRNLEFKYPEGRQSVLELLHLLVRKTEGETRQGIAGACFVPLVMVLVNDEDRECREMAGVLIKQVLEKADGEEGRGYVGLLRGWLEQDEQVLLKRVSLQIWKMQVEVGKVGAKDVEFLLQSVKELLPTKDKVVAQDDWELLYYGLQLFGEIAKTEPEVAFAAKVKQIWIAVYRCLIFPHAWVKLSAARLIGVLFGDVGKTNKEVGLGAVPLATSGAVTISQTELRQLCSMSLRVLRYEASSEQLLAQTCRNIVFLGRCFGANGVMWELPSEHSNGVDGHGAEASESESADEEEQEEDEDDEAEQTESKTSLAHLLSTLCSILRRNQSATTPTSLPPKMAALQTLHTLLSHLDPGLYSGLAQTILHPLLLLTDPSIPKPTSTNPAFTEQFTSLTNLAQETMSLLQTKLGSSKYVKEVSKAQGHLRERREDRRVKRRIEAVAQPEKAERRKARKVEAKGRRKKERGEDIAWVRS</sequence>
<feature type="compositionally biased region" description="Acidic residues" evidence="1">
    <location>
        <begin position="2422"/>
        <end position="2442"/>
    </location>
</feature>
<dbReference type="InterPro" id="IPR057525">
    <property type="entry name" value="UTP20_C"/>
</dbReference>
<dbReference type="Pfam" id="PF20416">
    <property type="entry name" value="UTP20"/>
    <property type="match status" value="1"/>
</dbReference>
<dbReference type="OrthoDB" id="360653at2759"/>
<evidence type="ECO:0000259" key="4">
    <source>
        <dbReference type="Pfam" id="PF23099"/>
    </source>
</evidence>
<keyword evidence="6" id="KW-1185">Reference proteome</keyword>
<dbReference type="Proteomes" id="UP000243723">
    <property type="component" value="Unassembled WGS sequence"/>
</dbReference>
<evidence type="ECO:0000259" key="3">
    <source>
        <dbReference type="Pfam" id="PF20416"/>
    </source>
</evidence>
<comment type="caution">
    <text evidence="5">The sequence shown here is derived from an EMBL/GenBank/DDBJ whole genome shotgun (WGS) entry which is preliminary data.</text>
</comment>
<protein>
    <submittedName>
        <fullName evidence="5">U3 small nucleolar RNA-associated protein 20</fullName>
    </submittedName>
</protein>
<feature type="region of interest" description="Disordered" evidence="1">
    <location>
        <begin position="1628"/>
        <end position="1647"/>
    </location>
</feature>
<dbReference type="GO" id="GO:0032040">
    <property type="term" value="C:small-subunit processome"/>
    <property type="evidence" value="ECO:0007669"/>
    <property type="project" value="TreeGrafter"/>
</dbReference>